<dbReference type="HOGENOM" id="CLU_007099_0_0_4"/>
<proteinExistence type="predicted"/>
<dbReference type="AlphaFoldDB" id="D9SC74"/>
<dbReference type="eggNOG" id="COG3170">
    <property type="taxonomic scope" value="Bacteria"/>
</dbReference>
<dbReference type="InterPro" id="IPR057840">
    <property type="entry name" value="FimV_N"/>
</dbReference>
<dbReference type="Pfam" id="PF25800">
    <property type="entry name" value="FimV_N"/>
    <property type="match status" value="1"/>
</dbReference>
<keyword evidence="5" id="KW-1185">Reference proteome</keyword>
<dbReference type="CDD" id="cd00118">
    <property type="entry name" value="LysM"/>
    <property type="match status" value="1"/>
</dbReference>
<dbReference type="Proteomes" id="UP000001235">
    <property type="component" value="Chromosome"/>
</dbReference>
<organism evidence="4 5">
    <name type="scientific">Gallionella capsiferriformans (strain ES-2)</name>
    <name type="common">Gallionella ferruginea capsiferriformans (strain ES-2)</name>
    <dbReference type="NCBI Taxonomy" id="395494"/>
    <lineage>
        <taxon>Bacteria</taxon>
        <taxon>Pseudomonadati</taxon>
        <taxon>Pseudomonadota</taxon>
        <taxon>Betaproteobacteria</taxon>
        <taxon>Nitrosomonadales</taxon>
        <taxon>Gallionellaceae</taxon>
        <taxon>Gallionella</taxon>
    </lineage>
</organism>
<dbReference type="InterPro" id="IPR020011">
    <property type="entry name" value="FimV_C"/>
</dbReference>
<protein>
    <submittedName>
        <fullName evidence="4">FimV N-terminal domain</fullName>
    </submittedName>
</protein>
<evidence type="ECO:0000259" key="3">
    <source>
        <dbReference type="PROSITE" id="PS51782"/>
    </source>
</evidence>
<dbReference type="Gene3D" id="1.20.58.2200">
    <property type="match status" value="1"/>
</dbReference>
<dbReference type="InterPro" id="IPR036779">
    <property type="entry name" value="LysM_dom_sf"/>
</dbReference>
<dbReference type="InterPro" id="IPR020012">
    <property type="entry name" value="LysM_FimV"/>
</dbReference>
<dbReference type="STRING" id="395494.Galf_0495"/>
<gene>
    <name evidence="4" type="ordered locus">Galf_0495</name>
</gene>
<evidence type="ECO:0000256" key="2">
    <source>
        <dbReference type="SAM" id="MobiDB-lite"/>
    </source>
</evidence>
<feature type="coiled-coil region" evidence="1">
    <location>
        <begin position="332"/>
        <end position="366"/>
    </location>
</feature>
<keyword evidence="1" id="KW-0175">Coiled coil</keyword>
<dbReference type="NCBIfam" id="TIGR03505">
    <property type="entry name" value="FimV_core"/>
    <property type="match status" value="1"/>
</dbReference>
<dbReference type="InterPro" id="IPR011990">
    <property type="entry name" value="TPR-like_helical_dom_sf"/>
</dbReference>
<dbReference type="KEGG" id="gca:Galf_0495"/>
<dbReference type="InterPro" id="IPR038440">
    <property type="entry name" value="FimV_C_sf"/>
</dbReference>
<evidence type="ECO:0000313" key="4">
    <source>
        <dbReference type="EMBL" id="ADL54539.1"/>
    </source>
</evidence>
<dbReference type="NCBIfam" id="TIGR03504">
    <property type="entry name" value="FimV_Cterm"/>
    <property type="match status" value="1"/>
</dbReference>
<dbReference type="InterPro" id="IPR018392">
    <property type="entry name" value="LysM"/>
</dbReference>
<evidence type="ECO:0000256" key="1">
    <source>
        <dbReference type="SAM" id="Coils"/>
    </source>
</evidence>
<feature type="region of interest" description="Disordered" evidence="2">
    <location>
        <begin position="472"/>
        <end position="499"/>
    </location>
</feature>
<evidence type="ECO:0000313" key="5">
    <source>
        <dbReference type="Proteomes" id="UP000001235"/>
    </source>
</evidence>
<reference evidence="4 5" key="1">
    <citation type="submission" date="2010-08" db="EMBL/GenBank/DDBJ databases">
        <title>Complete sequence of Gallionella capsiferriformans ES-2.</title>
        <authorList>
            <consortium name="US DOE Joint Genome Institute"/>
            <person name="Lucas S."/>
            <person name="Copeland A."/>
            <person name="Lapidus A."/>
            <person name="Cheng J.-F."/>
            <person name="Bruce D."/>
            <person name="Goodwin L."/>
            <person name="Pitluck S."/>
            <person name="Chertkov O."/>
            <person name="Davenport K.W."/>
            <person name="Detter J.C."/>
            <person name="Han C."/>
            <person name="Tapia R."/>
            <person name="Land M."/>
            <person name="Hauser L."/>
            <person name="Chang Y.-J."/>
            <person name="Jeffries C."/>
            <person name="Kyrpides N."/>
            <person name="Ivanova N."/>
            <person name="Mikhailova N."/>
            <person name="Shelobolina E.S."/>
            <person name="Picardal F."/>
            <person name="Roden E."/>
            <person name="Emerson D."/>
            <person name="Woyke T."/>
        </authorList>
    </citation>
    <scope>NUCLEOTIDE SEQUENCE [LARGE SCALE GENOMIC DNA]</scope>
    <source>
        <strain evidence="4 5">ES-2</strain>
    </source>
</reference>
<dbReference type="Gene3D" id="3.10.350.10">
    <property type="entry name" value="LysM domain"/>
    <property type="match status" value="1"/>
</dbReference>
<dbReference type="Gene3D" id="1.25.40.10">
    <property type="entry name" value="Tetratricopeptide repeat domain"/>
    <property type="match status" value="1"/>
</dbReference>
<accession>D9SC74</accession>
<name>D9SC74_GALCS</name>
<dbReference type="EMBL" id="CP002159">
    <property type="protein sequence ID" value="ADL54539.1"/>
    <property type="molecule type" value="Genomic_DNA"/>
</dbReference>
<sequence>MKCTNMPRKLMVQLLGMTAGLSLSVLSYAVGLGGINVVSALGQPLKAEIELVAVSGADKPSLVARLASPDAYKGAGLEYPFGVKYSFEVGSRANGDPYLKLNSNREINDPFVSLLVELSWSSGRLMREYTFLLDPPGYVVAQPKAAAVEPLPAAVVESTPLEAAPVKPEEAVPVAVPVEKTVSRPAVRASRSSSDEITVKSGDTLNKIASEVKPADISLERMLVALYRANADQFDGKNMNRIKTGKILRMPDRDEVAHLVQSEAVREIHAQSADWNSYRQKLAGAALTTPRSESNKQVATGKISAPALDKTPLATESAKEVLRLSKGEMPGNKRAEAARAAQDKRNAAAEEAIAKAQADKEEQARAALLEANMKDMQRLAQLKAEAAALIAGAASQAAASEVAEVAPESAVAAVSEVAAASAVASEVVAASAPVEVEGPSLMDRLQENATLLGLGAAALLALAGGIAIKRRKQQSGKAGKPAEDNAGASTGLLTVPVMPSPDTGDFTTTGADEIVPSSDEVDPISEADLFLNFGRDEQAEEVLKDALQHSPDNHEIHLKLLGIYAKHQNAAAFAEISGLLEKTGDRDAIEQAGILAMQLADAPIEDVGTATQLMDAFEVEARDMEPVEEPVVAISDLVESELESELAPEAEPEAEQPISAETLDFDVTSTHPVPTPEVDFDVTSTSAAIPDVLDFDIATNSSVSEVPEEESLPSLDDLIFDVTSSNSVSAEAVASIASAPEDDGMEFTLDFPLDDVKDMATPSAPAINLSDISLDMDDVAVPVVEVSEAPKSEQWHEVATKLDLARAYQEMGDEVGSREILDEVMREGDTAQQHEAELLIKQLG</sequence>
<feature type="domain" description="LysM" evidence="3">
    <location>
        <begin position="195"/>
        <end position="250"/>
    </location>
</feature>
<dbReference type="PROSITE" id="PS51782">
    <property type="entry name" value="LYSM"/>
    <property type="match status" value="1"/>
</dbReference>